<feature type="domain" description="AB hydrolase-1" evidence="1">
    <location>
        <begin position="30"/>
        <end position="259"/>
    </location>
</feature>
<dbReference type="PRINTS" id="PR00111">
    <property type="entry name" value="ABHYDROLASE"/>
</dbReference>
<gene>
    <name evidence="2" type="ORF">GCM10007989_08560</name>
</gene>
<reference evidence="2" key="2">
    <citation type="submission" date="2020-09" db="EMBL/GenBank/DDBJ databases">
        <authorList>
            <person name="Sun Q."/>
            <person name="Kim S."/>
        </authorList>
    </citation>
    <scope>NUCLEOTIDE SEQUENCE</scope>
    <source>
        <strain evidence="2">KCTC 32437</strain>
    </source>
</reference>
<dbReference type="PANTHER" id="PTHR43798:SF33">
    <property type="entry name" value="HYDROLASE, PUTATIVE (AFU_ORTHOLOGUE AFUA_2G14860)-RELATED"/>
    <property type="match status" value="1"/>
</dbReference>
<dbReference type="Pfam" id="PF00561">
    <property type="entry name" value="Abhydrolase_1"/>
    <property type="match status" value="1"/>
</dbReference>
<dbReference type="PANTHER" id="PTHR43798">
    <property type="entry name" value="MONOACYLGLYCEROL LIPASE"/>
    <property type="match status" value="1"/>
</dbReference>
<evidence type="ECO:0000313" key="3">
    <source>
        <dbReference type="Proteomes" id="UP000646579"/>
    </source>
</evidence>
<evidence type="ECO:0000313" key="2">
    <source>
        <dbReference type="EMBL" id="GHA15935.1"/>
    </source>
</evidence>
<dbReference type="EMBL" id="BMZE01000001">
    <property type="protein sequence ID" value="GHA15935.1"/>
    <property type="molecule type" value="Genomic_DNA"/>
</dbReference>
<keyword evidence="3" id="KW-1185">Reference proteome</keyword>
<dbReference type="SUPFAM" id="SSF53474">
    <property type="entry name" value="alpha/beta-Hydrolases"/>
    <property type="match status" value="1"/>
</dbReference>
<dbReference type="GO" id="GO:0016020">
    <property type="term" value="C:membrane"/>
    <property type="evidence" value="ECO:0007669"/>
    <property type="project" value="TreeGrafter"/>
</dbReference>
<dbReference type="InterPro" id="IPR000073">
    <property type="entry name" value="AB_hydrolase_1"/>
</dbReference>
<dbReference type="InterPro" id="IPR050266">
    <property type="entry name" value="AB_hydrolase_sf"/>
</dbReference>
<reference evidence="2" key="1">
    <citation type="journal article" date="2014" name="Int. J. Syst. Evol. Microbiol.">
        <title>Complete genome sequence of Corynebacterium casei LMG S-19264T (=DSM 44701T), isolated from a smear-ripened cheese.</title>
        <authorList>
            <consortium name="US DOE Joint Genome Institute (JGI-PGF)"/>
            <person name="Walter F."/>
            <person name="Albersmeier A."/>
            <person name="Kalinowski J."/>
            <person name="Ruckert C."/>
        </authorList>
    </citation>
    <scope>NUCLEOTIDE SEQUENCE</scope>
    <source>
        <strain evidence="2">KCTC 32437</strain>
    </source>
</reference>
<dbReference type="GO" id="GO:0016787">
    <property type="term" value="F:hydrolase activity"/>
    <property type="evidence" value="ECO:0007669"/>
    <property type="project" value="UniProtKB-KW"/>
</dbReference>
<proteinExistence type="predicted"/>
<dbReference type="InterPro" id="IPR029058">
    <property type="entry name" value="AB_hydrolase_fold"/>
</dbReference>
<dbReference type="AlphaFoldDB" id="A0A918VQN4"/>
<comment type="caution">
    <text evidence="2">The sequence shown here is derived from an EMBL/GenBank/DDBJ whole genome shotgun (WGS) entry which is preliminary data.</text>
</comment>
<name>A0A918VQN4_9HYPH</name>
<accession>A0A918VQN4</accession>
<dbReference type="Gene3D" id="3.40.50.1820">
    <property type="entry name" value="alpha/beta hydrolase"/>
    <property type="match status" value="1"/>
</dbReference>
<sequence>MVRLLMHAKATYFDTRVGRIAVHDTLVDRPPLLMLHGLGSDGLVFQRQFASPLADHFRLIAFDLPGHGQSDDCEDVDQAYTLPALAELTAAVLEASGIKRVAVFGWSIGGHIAIELMSRHPEMLSGVMISGAAPIGRGPVAALKGFQAHWDMLLASKAVYTSKDAERFARLCFKDGATPDDVAAVLRADGAMRTRVNRSLMRGEGANQKTVVQTSPIPLAVVNGSDEPVVRLRYLAGLQYRNLWEGMCHILPDAGHAPFRNRPYAFNTLLHRFAAEVAIHERATPPVELHRRA</sequence>
<dbReference type="Proteomes" id="UP000646579">
    <property type="component" value="Unassembled WGS sequence"/>
</dbReference>
<organism evidence="2 3">
    <name type="scientific">Devosia pacifica</name>
    <dbReference type="NCBI Taxonomy" id="1335967"/>
    <lineage>
        <taxon>Bacteria</taxon>
        <taxon>Pseudomonadati</taxon>
        <taxon>Pseudomonadota</taxon>
        <taxon>Alphaproteobacteria</taxon>
        <taxon>Hyphomicrobiales</taxon>
        <taxon>Devosiaceae</taxon>
        <taxon>Devosia</taxon>
    </lineage>
</organism>
<protein>
    <submittedName>
        <fullName evidence="2">Alpha/beta hydrolase</fullName>
    </submittedName>
</protein>
<evidence type="ECO:0000259" key="1">
    <source>
        <dbReference type="Pfam" id="PF00561"/>
    </source>
</evidence>
<keyword evidence="2" id="KW-0378">Hydrolase</keyword>